<feature type="signal peptide" evidence="2">
    <location>
        <begin position="1"/>
        <end position="39"/>
    </location>
</feature>
<keyword evidence="2" id="KW-0732">Signal</keyword>
<keyword evidence="1" id="KW-0812">Transmembrane</keyword>
<evidence type="ECO:0000313" key="3">
    <source>
        <dbReference type="EMBL" id="TPE47317.1"/>
    </source>
</evidence>
<evidence type="ECO:0000256" key="1">
    <source>
        <dbReference type="SAM" id="Phobius"/>
    </source>
</evidence>
<dbReference type="OrthoDB" id="7478319at2"/>
<sequence>MAKLITSARASLHRCLRPFAPRALAALAMSLLTTAPARAQDLSPIDTFFTTLGTALTGTTGRAIGLVALAAVGIAFLFGRMNLGLAVSICVGLVILFGSATILGGFA</sequence>
<dbReference type="Proteomes" id="UP000319255">
    <property type="component" value="Unassembled WGS sequence"/>
</dbReference>
<keyword evidence="1" id="KW-0472">Membrane</keyword>
<dbReference type="AlphaFoldDB" id="A0A501WJK7"/>
<accession>A0A501WJK7</accession>
<proteinExistence type="predicted"/>
<gene>
    <name evidence="3" type="ORF">FJM51_20270</name>
</gene>
<feature type="transmembrane region" description="Helical" evidence="1">
    <location>
        <begin position="55"/>
        <end position="78"/>
    </location>
</feature>
<reference evidence="3 4" key="1">
    <citation type="submission" date="2019-06" db="EMBL/GenBank/DDBJ databases">
        <title>A novel bacterium of genus Amaricoccus, isolated from marine sediment.</title>
        <authorList>
            <person name="Huang H."/>
            <person name="Mo K."/>
            <person name="Hu Y."/>
        </authorList>
    </citation>
    <scope>NUCLEOTIDE SEQUENCE [LARGE SCALE GENOMIC DNA]</scope>
    <source>
        <strain evidence="3 4">HB172011</strain>
    </source>
</reference>
<keyword evidence="4" id="KW-1185">Reference proteome</keyword>
<keyword evidence="1" id="KW-1133">Transmembrane helix</keyword>
<dbReference type="InterPro" id="IPR007039">
    <property type="entry name" value="TrbC/VirB2"/>
</dbReference>
<organism evidence="3 4">
    <name type="scientific">Amaricoccus solimangrovi</name>
    <dbReference type="NCBI Taxonomy" id="2589815"/>
    <lineage>
        <taxon>Bacteria</taxon>
        <taxon>Pseudomonadati</taxon>
        <taxon>Pseudomonadota</taxon>
        <taxon>Alphaproteobacteria</taxon>
        <taxon>Rhodobacterales</taxon>
        <taxon>Paracoccaceae</taxon>
        <taxon>Amaricoccus</taxon>
    </lineage>
</organism>
<dbReference type="EMBL" id="VFRP01000032">
    <property type="protein sequence ID" value="TPE47317.1"/>
    <property type="molecule type" value="Genomic_DNA"/>
</dbReference>
<protein>
    <submittedName>
        <fullName evidence="3">TrbC/VirB2 family protein</fullName>
    </submittedName>
</protein>
<dbReference type="Pfam" id="PF04956">
    <property type="entry name" value="TrbC"/>
    <property type="match status" value="1"/>
</dbReference>
<name>A0A501WJK7_9RHOB</name>
<evidence type="ECO:0000256" key="2">
    <source>
        <dbReference type="SAM" id="SignalP"/>
    </source>
</evidence>
<dbReference type="RefSeq" id="WP_140455953.1">
    <property type="nucleotide sequence ID" value="NZ_VFRP01000032.1"/>
</dbReference>
<feature type="transmembrane region" description="Helical" evidence="1">
    <location>
        <begin position="85"/>
        <end position="106"/>
    </location>
</feature>
<feature type="chain" id="PRO_5021378940" evidence="2">
    <location>
        <begin position="40"/>
        <end position="107"/>
    </location>
</feature>
<comment type="caution">
    <text evidence="3">The sequence shown here is derived from an EMBL/GenBank/DDBJ whole genome shotgun (WGS) entry which is preliminary data.</text>
</comment>
<evidence type="ECO:0000313" key="4">
    <source>
        <dbReference type="Proteomes" id="UP000319255"/>
    </source>
</evidence>